<protein>
    <submittedName>
        <fullName evidence="2">DUF1837 domain-containing protein</fullName>
    </submittedName>
</protein>
<name>A0ABW2ZI71_9SPHI</name>
<accession>A0ABW2ZI71</accession>
<reference evidence="3" key="1">
    <citation type="journal article" date="2019" name="Int. J. Syst. Evol. Microbiol.">
        <title>The Global Catalogue of Microorganisms (GCM) 10K type strain sequencing project: providing services to taxonomists for standard genome sequencing and annotation.</title>
        <authorList>
            <consortium name="The Broad Institute Genomics Platform"/>
            <consortium name="The Broad Institute Genome Sequencing Center for Infectious Disease"/>
            <person name="Wu L."/>
            <person name="Ma J."/>
        </authorList>
    </citation>
    <scope>NUCLEOTIDE SEQUENCE [LARGE SCALE GENOMIC DNA]</scope>
    <source>
        <strain evidence="3">CCUG 60742</strain>
    </source>
</reference>
<dbReference type="Pfam" id="PF08878">
    <property type="entry name" value="HamA"/>
    <property type="match status" value="1"/>
</dbReference>
<evidence type="ECO:0000313" key="3">
    <source>
        <dbReference type="Proteomes" id="UP001597073"/>
    </source>
</evidence>
<evidence type="ECO:0000313" key="2">
    <source>
        <dbReference type="EMBL" id="MFD0765920.1"/>
    </source>
</evidence>
<dbReference type="Proteomes" id="UP001597073">
    <property type="component" value="Unassembled WGS sequence"/>
</dbReference>
<feature type="domain" description="Anti-bacteriophage protein A/HamA C-terminal" evidence="1">
    <location>
        <begin position="15"/>
        <end position="301"/>
    </location>
</feature>
<dbReference type="EMBL" id="JBHTIA010000009">
    <property type="protein sequence ID" value="MFD0765920.1"/>
    <property type="molecule type" value="Genomic_DNA"/>
</dbReference>
<gene>
    <name evidence="2" type="ORF">ACFQZI_13745</name>
</gene>
<sequence length="309" mass="35024">MSLSLNFKILIDDSFINIATDKSLNPIDKKNVLSVINDFEDKKWRYKNFQNFIWDNVAETSLSYNERESLIDSSHSLLTAAAQNLRLTDKIGDISKGSELAEIALYGIMKHHYNALPVVPKIFYKQNVQDNAKGADSVHIVIESDYTFSIWLGEAKFYNSIDDARFDVIVESIENALVTDKLKKENSIITNVSDIDGLITDVELRKKIKLALNGRKSIDDLKPILHIPILLLHECAITNKCISLSDDYKAEITDLHKVKAETYFKKQLTKLSAVNKYASITFHLILFPVPSKEAIVNSFLSTANFYKNS</sequence>
<comment type="caution">
    <text evidence="2">The sequence shown here is derived from an EMBL/GenBank/DDBJ whole genome shotgun (WGS) entry which is preliminary data.</text>
</comment>
<keyword evidence="3" id="KW-1185">Reference proteome</keyword>
<proteinExistence type="predicted"/>
<evidence type="ECO:0000259" key="1">
    <source>
        <dbReference type="Pfam" id="PF08878"/>
    </source>
</evidence>
<organism evidence="2 3">
    <name type="scientific">Mucilaginibacter lutimaris</name>
    <dbReference type="NCBI Taxonomy" id="931629"/>
    <lineage>
        <taxon>Bacteria</taxon>
        <taxon>Pseudomonadati</taxon>
        <taxon>Bacteroidota</taxon>
        <taxon>Sphingobacteriia</taxon>
        <taxon>Sphingobacteriales</taxon>
        <taxon>Sphingobacteriaceae</taxon>
        <taxon>Mucilaginibacter</taxon>
    </lineage>
</organism>
<dbReference type="RefSeq" id="WP_377143354.1">
    <property type="nucleotide sequence ID" value="NZ_JBHTIA010000009.1"/>
</dbReference>
<dbReference type="InterPro" id="IPR014976">
    <property type="entry name" value="AbpA_HamA_C"/>
</dbReference>